<accession>A0A7C9BBL8</accession>
<dbReference type="AlphaFoldDB" id="A0A7C9BBL8"/>
<dbReference type="Gene3D" id="3.40.50.150">
    <property type="entry name" value="Vaccinia Virus protein VP39"/>
    <property type="match status" value="1"/>
</dbReference>
<protein>
    <submittedName>
        <fullName evidence="1">DUF268 domain-containing protein</fullName>
    </submittedName>
</protein>
<proteinExistence type="predicted"/>
<gene>
    <name evidence="1" type="ORF">GBK04_16770</name>
</gene>
<dbReference type="Pfam" id="PF03269">
    <property type="entry name" value="DUF268"/>
    <property type="match status" value="1"/>
</dbReference>
<organism evidence="1 2">
    <name type="scientific">Salmonirosea aquatica</name>
    <dbReference type="NCBI Taxonomy" id="2654236"/>
    <lineage>
        <taxon>Bacteria</taxon>
        <taxon>Pseudomonadati</taxon>
        <taxon>Bacteroidota</taxon>
        <taxon>Cytophagia</taxon>
        <taxon>Cytophagales</taxon>
        <taxon>Spirosomataceae</taxon>
        <taxon>Salmonirosea</taxon>
    </lineage>
</organism>
<dbReference type="EMBL" id="WHLY01000002">
    <property type="protein sequence ID" value="MPR34962.1"/>
    <property type="molecule type" value="Genomic_DNA"/>
</dbReference>
<dbReference type="SUPFAM" id="SSF53335">
    <property type="entry name" value="S-adenosyl-L-methionine-dependent methyltransferases"/>
    <property type="match status" value="1"/>
</dbReference>
<evidence type="ECO:0000313" key="1">
    <source>
        <dbReference type="EMBL" id="MPR34962.1"/>
    </source>
</evidence>
<dbReference type="InterPro" id="IPR029063">
    <property type="entry name" value="SAM-dependent_MTases_sf"/>
</dbReference>
<dbReference type="Proteomes" id="UP000479293">
    <property type="component" value="Unassembled WGS sequence"/>
</dbReference>
<keyword evidence="2" id="KW-1185">Reference proteome</keyword>
<comment type="caution">
    <text evidence="1">The sequence shown here is derived from an EMBL/GenBank/DDBJ whole genome shotgun (WGS) entry which is preliminary data.</text>
</comment>
<dbReference type="InterPro" id="IPR004951">
    <property type="entry name" value="DUF268_CAE_spp"/>
</dbReference>
<dbReference type="RefSeq" id="WP_152761616.1">
    <property type="nucleotide sequence ID" value="NZ_WHLY01000002.1"/>
</dbReference>
<evidence type="ECO:0000313" key="2">
    <source>
        <dbReference type="Proteomes" id="UP000479293"/>
    </source>
</evidence>
<sequence length="250" mass="28790">MPLFLNKVIRKYWYSKHKLPDWFYKDFGNLVNQQRDTQSRFTLSQTDFYPCLADRTNTTPIDRHYIYHPAWAARIIALTSPTLHIDISSTIHFSTILSAFVQTEFYDYRPAELELDNFLSDRADLTSLFFTNDSVQSLSCMHTVEHVGLGRYGDPIDYNGDIKAMYELARVLAPGGCLLFVIPVGYESKILFNAHRIYTAASVAERFKSLGLKLVEFSYIPENNGRMVSSDIQSFVTTDKYGCGCFWFTK</sequence>
<name>A0A7C9BBL8_9BACT</name>
<reference evidence="1 2" key="1">
    <citation type="submission" date="2019-10" db="EMBL/GenBank/DDBJ databases">
        <title>Draft Genome Sequence of Cytophagaceae sp. SJW1-29.</title>
        <authorList>
            <person name="Choi A."/>
        </authorList>
    </citation>
    <scope>NUCLEOTIDE SEQUENCE [LARGE SCALE GENOMIC DNA]</scope>
    <source>
        <strain evidence="1 2">SJW1-29</strain>
    </source>
</reference>